<accession>A0A9X3TUD7</accession>
<dbReference type="Proteomes" id="UP001141619">
    <property type="component" value="Unassembled WGS sequence"/>
</dbReference>
<sequence length="336" mass="36812">MMDAATQTMRHLPQDSMAERRLCLRFFTLWENLAAGRAMPALQDFTASSLAPFKNRSLLIDLQDGPEGASFRYVGERIATALAVPLQGAPLDAVPAQNLLTHLIARCPDVIANRAPITFDAEVCDREENRSLPYRAVLAPLSRDGDHIDFLIGVLSWRQTSTPLDLGTELTQLRETAQSAGRTRAALYDLLVRIHGFASQCAAAPEELAVLLRDSGIRTQKRARETAILKLVFGKDHDKTRLTEYAAALALATREDLDSAAFHARLTSFSGGLKAMVRAERQARNPGTDAVVPEVLATLPDWRPNPGPTGEELTLRARRTGDGQIEIIGVTVRKIS</sequence>
<dbReference type="Pfam" id="PF07310">
    <property type="entry name" value="PAS_5"/>
    <property type="match status" value="1"/>
</dbReference>
<protein>
    <submittedName>
        <fullName evidence="1">PAS domain-containing protein</fullName>
    </submittedName>
</protein>
<dbReference type="RefSeq" id="WP_274942118.1">
    <property type="nucleotide sequence ID" value="NZ_JANWOI010000001.1"/>
</dbReference>
<evidence type="ECO:0000313" key="1">
    <source>
        <dbReference type="EMBL" id="MDA5192410.1"/>
    </source>
</evidence>
<dbReference type="InterPro" id="IPR009922">
    <property type="entry name" value="DUF1457"/>
</dbReference>
<keyword evidence="2" id="KW-1185">Reference proteome</keyword>
<evidence type="ECO:0000313" key="2">
    <source>
        <dbReference type="Proteomes" id="UP001141619"/>
    </source>
</evidence>
<gene>
    <name evidence="1" type="ORF">NYP16_00355</name>
</gene>
<dbReference type="EMBL" id="JANWOI010000001">
    <property type="protein sequence ID" value="MDA5192410.1"/>
    <property type="molecule type" value="Genomic_DNA"/>
</dbReference>
<reference evidence="1" key="1">
    <citation type="submission" date="2022-08" db="EMBL/GenBank/DDBJ databases">
        <authorList>
            <person name="Vandamme P."/>
            <person name="Hettiarachchi A."/>
            <person name="Peeters C."/>
            <person name="Cnockaert M."/>
            <person name="Carlier A."/>
        </authorList>
    </citation>
    <scope>NUCLEOTIDE SEQUENCE</scope>
    <source>
        <strain evidence="1">LMG 31809</strain>
    </source>
</reference>
<comment type="caution">
    <text evidence="1">The sequence shown here is derived from an EMBL/GenBank/DDBJ whole genome shotgun (WGS) entry which is preliminary data.</text>
</comment>
<dbReference type="AlphaFoldDB" id="A0A9X3TUD7"/>
<organism evidence="1 2">
    <name type="scientific">Govanella unica</name>
    <dbReference type="NCBI Taxonomy" id="2975056"/>
    <lineage>
        <taxon>Bacteria</taxon>
        <taxon>Pseudomonadati</taxon>
        <taxon>Pseudomonadota</taxon>
        <taxon>Alphaproteobacteria</taxon>
        <taxon>Emcibacterales</taxon>
        <taxon>Govanellaceae</taxon>
        <taxon>Govanella</taxon>
    </lineage>
</organism>
<name>A0A9X3TUD7_9PROT</name>
<proteinExistence type="predicted"/>
<reference evidence="1" key="2">
    <citation type="journal article" date="2023" name="Syst. Appl. Microbiol.">
        <title>Govania unica gen. nov., sp. nov., a rare biosphere bacterium that represents a novel family in the class Alphaproteobacteria.</title>
        <authorList>
            <person name="Vandamme P."/>
            <person name="Peeters C."/>
            <person name="Hettiarachchi A."/>
            <person name="Cnockaert M."/>
            <person name="Carlier A."/>
        </authorList>
    </citation>
    <scope>NUCLEOTIDE SEQUENCE</scope>
    <source>
        <strain evidence="1">LMG 31809</strain>
    </source>
</reference>